<organism evidence="1 2">
    <name type="scientific">Candidatus Dojkabacteria bacterium</name>
    <dbReference type="NCBI Taxonomy" id="2099670"/>
    <lineage>
        <taxon>Bacteria</taxon>
        <taxon>Candidatus Dojkabacteria</taxon>
    </lineage>
</organism>
<evidence type="ECO:0000313" key="2">
    <source>
        <dbReference type="Proteomes" id="UP000321026"/>
    </source>
</evidence>
<reference evidence="1 2" key="1">
    <citation type="submission" date="2018-09" db="EMBL/GenBank/DDBJ databases">
        <title>Metagenome Assembled Genomes from an Advanced Water Purification Facility.</title>
        <authorList>
            <person name="Stamps B.W."/>
            <person name="Spear J.R."/>
        </authorList>
    </citation>
    <scope>NUCLEOTIDE SEQUENCE [LARGE SCALE GENOMIC DNA]</scope>
    <source>
        <strain evidence="1">Bin_63_2</strain>
    </source>
</reference>
<protein>
    <submittedName>
        <fullName evidence="1">Uncharacterized protein</fullName>
    </submittedName>
</protein>
<accession>A0A5C7J762</accession>
<proteinExistence type="predicted"/>
<dbReference type="Proteomes" id="UP000321026">
    <property type="component" value="Unassembled WGS sequence"/>
</dbReference>
<gene>
    <name evidence="1" type="ORF">E6Q11_03015</name>
</gene>
<comment type="caution">
    <text evidence="1">The sequence shown here is derived from an EMBL/GenBank/DDBJ whole genome shotgun (WGS) entry which is preliminary data.</text>
</comment>
<sequence length="69" mass="7876">MNPSKATRYNWNRTDALYNALDSMAVNNGMFVTSDRLWHAVKTYEALVNGNPNNADSLMLCLLRHHYSS</sequence>
<evidence type="ECO:0000313" key="1">
    <source>
        <dbReference type="EMBL" id="TXG77243.1"/>
    </source>
</evidence>
<dbReference type="AlphaFoldDB" id="A0A5C7J762"/>
<dbReference type="EMBL" id="SSDS01000050">
    <property type="protein sequence ID" value="TXG77243.1"/>
    <property type="molecule type" value="Genomic_DNA"/>
</dbReference>
<name>A0A5C7J762_9BACT</name>